<evidence type="ECO:0000259" key="6">
    <source>
        <dbReference type="PROSITE" id="PS51900"/>
    </source>
</evidence>
<name>Q8TPS7_METAC</name>
<dbReference type="InterPro" id="IPR010998">
    <property type="entry name" value="Integrase_recombinase_N"/>
</dbReference>
<dbReference type="InterPro" id="IPR044068">
    <property type="entry name" value="CB"/>
</dbReference>
<dbReference type="CDD" id="cd00397">
    <property type="entry name" value="DNA_BRE_C"/>
    <property type="match status" value="1"/>
</dbReference>
<accession>Q8TPS7</accession>
<dbReference type="STRING" id="188937.MA_1828"/>
<evidence type="ECO:0000256" key="2">
    <source>
        <dbReference type="ARBA" id="ARBA00023125"/>
    </source>
</evidence>
<evidence type="ECO:0000259" key="5">
    <source>
        <dbReference type="PROSITE" id="PS51898"/>
    </source>
</evidence>
<dbReference type="PROSITE" id="PS51900">
    <property type="entry name" value="CB"/>
    <property type="match status" value="1"/>
</dbReference>
<proteinExistence type="predicted"/>
<dbReference type="Pfam" id="PF13495">
    <property type="entry name" value="Phage_int_SAM_4"/>
    <property type="match status" value="1"/>
</dbReference>
<dbReference type="GO" id="GO:0006310">
    <property type="term" value="P:DNA recombination"/>
    <property type="evidence" value="ECO:0000318"/>
    <property type="project" value="GO_Central"/>
</dbReference>
<feature type="domain" description="Core-binding (CB)" evidence="6">
    <location>
        <begin position="19"/>
        <end position="109"/>
    </location>
</feature>
<dbReference type="GO" id="GO:0007059">
    <property type="term" value="P:chromosome segregation"/>
    <property type="evidence" value="ECO:0000318"/>
    <property type="project" value="GO_Central"/>
</dbReference>
<dbReference type="PhylomeDB" id="Q8TPS7"/>
<dbReference type="EMBL" id="AE010299">
    <property type="protein sequence ID" value="AAM05234.1"/>
    <property type="molecule type" value="Genomic_DNA"/>
</dbReference>
<dbReference type="Gene3D" id="1.10.443.10">
    <property type="entry name" value="Intergrase catalytic core"/>
    <property type="match status" value="1"/>
</dbReference>
<organism evidence="7 8">
    <name type="scientific">Methanosarcina acetivorans (strain ATCC 35395 / DSM 2834 / JCM 12185 / C2A)</name>
    <dbReference type="NCBI Taxonomy" id="188937"/>
    <lineage>
        <taxon>Archaea</taxon>
        <taxon>Methanobacteriati</taxon>
        <taxon>Methanobacteriota</taxon>
        <taxon>Stenosarchaea group</taxon>
        <taxon>Methanomicrobia</taxon>
        <taxon>Methanosarcinales</taxon>
        <taxon>Methanosarcinaceae</taxon>
        <taxon>Methanosarcina</taxon>
    </lineage>
</organism>
<evidence type="ECO:0000313" key="8">
    <source>
        <dbReference type="Proteomes" id="UP000002487"/>
    </source>
</evidence>
<dbReference type="OrthoDB" id="144892at2157"/>
<evidence type="ECO:0000313" key="7">
    <source>
        <dbReference type="EMBL" id="AAM05234.1"/>
    </source>
</evidence>
<dbReference type="AlphaFoldDB" id="Q8TPS7"/>
<feature type="domain" description="Tyr recombinase" evidence="5">
    <location>
        <begin position="127"/>
        <end position="305"/>
    </location>
</feature>
<dbReference type="GO" id="GO:0003677">
    <property type="term" value="F:DNA binding"/>
    <property type="evidence" value="ECO:0007669"/>
    <property type="project" value="UniProtKB-UniRule"/>
</dbReference>
<dbReference type="InterPro" id="IPR011010">
    <property type="entry name" value="DNA_brk_join_enz"/>
</dbReference>
<dbReference type="Proteomes" id="UP000002487">
    <property type="component" value="Chromosome"/>
</dbReference>
<dbReference type="HOGENOM" id="CLU_027562_2_2_2"/>
<sequence>MTENIPWLDKISIDKDESMENYVSIKRYLRKIKNETTSEATLRNQCVALNIFAKWCDKDFSELDEDDIYDYFDYLESYTYERNGKIKHYSETSIYLYKMALKKFLRIIEKEGLSKLIKCKNPATKKLPEDILSKEDIEKLLSAARNPRDKALIATLYESGARKGELFSVRLKHIVFDENGCIVTLPEGKTGARRVRLVFAASYLRQWIECHPTKDNRDSYLFVSSRDDHPLISTTALKEGLDRISKRAGVKKRVNPHAFRHARATHLAGHLTEQQMKIYLGWTENSSMASVYVHLSGKDIDDAILKMNGIIMDETHADGLRVGRCSRCKELNSESAMYCWKCGQPLREGAEKSVTTVNKEMEDMLLKVLTENSALKEELMREFTKLKG</sequence>
<keyword evidence="1" id="KW-0229">DNA integration</keyword>
<keyword evidence="3" id="KW-0233">DNA recombination</keyword>
<evidence type="ECO:0000256" key="4">
    <source>
        <dbReference type="PROSITE-ProRule" id="PRU01248"/>
    </source>
</evidence>
<dbReference type="PANTHER" id="PTHR30349">
    <property type="entry name" value="PHAGE INTEGRASE-RELATED"/>
    <property type="match status" value="1"/>
</dbReference>
<dbReference type="InterPro" id="IPR013762">
    <property type="entry name" value="Integrase-like_cat_sf"/>
</dbReference>
<dbReference type="GeneID" id="1473717"/>
<dbReference type="Gene3D" id="1.10.150.130">
    <property type="match status" value="1"/>
</dbReference>
<dbReference type="SUPFAM" id="SSF56349">
    <property type="entry name" value="DNA breaking-rejoining enzymes"/>
    <property type="match status" value="1"/>
</dbReference>
<dbReference type="PANTHER" id="PTHR30349:SF87">
    <property type="entry name" value="TRANSPOSASE A"/>
    <property type="match status" value="1"/>
</dbReference>
<evidence type="ECO:0000256" key="3">
    <source>
        <dbReference type="ARBA" id="ARBA00023172"/>
    </source>
</evidence>
<dbReference type="GO" id="GO:0009009">
    <property type="term" value="F:site-specific recombinase activity"/>
    <property type="evidence" value="ECO:0000318"/>
    <property type="project" value="GO_Central"/>
</dbReference>
<dbReference type="InterPro" id="IPR002104">
    <property type="entry name" value="Integrase_catalytic"/>
</dbReference>
<dbReference type="InterPro" id="IPR050090">
    <property type="entry name" value="Tyrosine_recombinase_XerCD"/>
</dbReference>
<protein>
    <submittedName>
        <fullName evidence="7">Integrase</fullName>
    </submittedName>
</protein>
<dbReference type="KEGG" id="mac:MA_1828"/>
<gene>
    <name evidence="7" type="ordered locus">MA_1828</name>
</gene>
<keyword evidence="8" id="KW-1185">Reference proteome</keyword>
<keyword evidence="2 4" id="KW-0238">DNA-binding</keyword>
<dbReference type="EnsemblBacteria" id="AAM05234">
    <property type="protein sequence ID" value="AAM05234"/>
    <property type="gene ID" value="MA_1828"/>
</dbReference>
<dbReference type="Pfam" id="PF00589">
    <property type="entry name" value="Phage_integrase"/>
    <property type="match status" value="1"/>
</dbReference>
<dbReference type="RefSeq" id="WP_011021830.1">
    <property type="nucleotide sequence ID" value="NC_003552.1"/>
</dbReference>
<dbReference type="InterPro" id="IPR004107">
    <property type="entry name" value="Integrase_SAM-like_N"/>
</dbReference>
<dbReference type="FunCoup" id="Q8TPS7">
    <property type="interactions" value="3"/>
</dbReference>
<dbReference type="PROSITE" id="PS51898">
    <property type="entry name" value="TYR_RECOMBINASE"/>
    <property type="match status" value="1"/>
</dbReference>
<dbReference type="InParanoid" id="Q8TPS7"/>
<evidence type="ECO:0000256" key="1">
    <source>
        <dbReference type="ARBA" id="ARBA00022908"/>
    </source>
</evidence>
<reference evidence="7 8" key="1">
    <citation type="journal article" date="2002" name="Genome Res.">
        <title>The genome of Methanosarcina acetivorans reveals extensive metabolic and physiological diversity.</title>
        <authorList>
            <person name="Galagan J.E."/>
            <person name="Nusbaum C."/>
            <person name="Roy A."/>
            <person name="Endrizzi M.G."/>
            <person name="Macdonald P."/>
            <person name="FitzHugh W."/>
            <person name="Calvo S."/>
            <person name="Engels R."/>
            <person name="Smirnov S."/>
            <person name="Atnoor D."/>
            <person name="Brown A."/>
            <person name="Allen N."/>
            <person name="Naylor J."/>
            <person name="Stange-Thomann N."/>
            <person name="DeArellano K."/>
            <person name="Johnson R."/>
            <person name="Linton L."/>
            <person name="McEwan P."/>
            <person name="McKernan K."/>
            <person name="Talamas J."/>
            <person name="Tirrell A."/>
            <person name="Ye W."/>
            <person name="Zimmer A."/>
            <person name="Barber R.D."/>
            <person name="Cann I."/>
            <person name="Graham D.E."/>
            <person name="Grahame D.A."/>
            <person name="Guss A."/>
            <person name="Hedderich R."/>
            <person name="Ingram-Smith C."/>
            <person name="Kuettner C.H."/>
            <person name="Krzycki J.A."/>
            <person name="Leigh J.A."/>
            <person name="Li W."/>
            <person name="Liu J."/>
            <person name="Mukhopadhyay B."/>
            <person name="Reeve J.N."/>
            <person name="Smith K."/>
            <person name="Springer T.A."/>
            <person name="Umayam L.A."/>
            <person name="White O."/>
            <person name="White R.H."/>
            <person name="de Macario E.C."/>
            <person name="Ferry J.G."/>
            <person name="Jarrell K.F."/>
            <person name="Jing H."/>
            <person name="Macario A.J.L."/>
            <person name="Paulsen I."/>
            <person name="Pritchett M."/>
            <person name="Sowers K.R."/>
            <person name="Swanson R.V."/>
            <person name="Zinder S.H."/>
            <person name="Lander E."/>
            <person name="Metcalf W.W."/>
            <person name="Birren B."/>
        </authorList>
    </citation>
    <scope>NUCLEOTIDE SEQUENCE [LARGE SCALE GENOMIC DNA]</scope>
    <source>
        <strain evidence="8">ATCC 35395 / DSM 2834 / JCM 12185 / C2A</strain>
    </source>
</reference>